<dbReference type="InterPro" id="IPR027417">
    <property type="entry name" value="P-loop_NTPase"/>
</dbReference>
<evidence type="ECO:0000256" key="2">
    <source>
        <dbReference type="ARBA" id="ARBA00022741"/>
    </source>
</evidence>
<organism evidence="7 8">
    <name type="scientific">Mucilaginibacter xinganensis</name>
    <dbReference type="NCBI Taxonomy" id="1234841"/>
    <lineage>
        <taxon>Bacteria</taxon>
        <taxon>Pseudomonadati</taxon>
        <taxon>Bacteroidota</taxon>
        <taxon>Sphingobacteriia</taxon>
        <taxon>Sphingobacteriales</taxon>
        <taxon>Sphingobacteriaceae</taxon>
        <taxon>Mucilaginibacter</taxon>
    </lineage>
</organism>
<dbReference type="FunFam" id="3.40.50.300:FF:000326">
    <property type="entry name" value="P-loop containing nucleoside triphosphate hydrolase"/>
    <property type="match status" value="1"/>
</dbReference>
<dbReference type="PANTHER" id="PTHR43788">
    <property type="entry name" value="DNA2/NAM7 HELICASE FAMILY MEMBER"/>
    <property type="match status" value="1"/>
</dbReference>
<reference evidence="7 8" key="1">
    <citation type="submission" date="2017-08" db="EMBL/GenBank/DDBJ databases">
        <title>Complete genome sequence of Mucilaginibacter sp. strain BJC16-A31.</title>
        <authorList>
            <consortium name="Henan University of Science and Technology"/>
            <person name="You X."/>
        </authorList>
    </citation>
    <scope>NUCLEOTIDE SEQUENCE [LARGE SCALE GENOMIC DNA]</scope>
    <source>
        <strain evidence="7 8">BJC16-A31</strain>
    </source>
</reference>
<proteinExistence type="inferred from homology"/>
<protein>
    <submittedName>
        <fullName evidence="7">DNA helicase</fullName>
    </submittedName>
</protein>
<keyword evidence="2" id="KW-0547">Nucleotide-binding</keyword>
<dbReference type="GO" id="GO:0016787">
    <property type="term" value="F:hydrolase activity"/>
    <property type="evidence" value="ECO:0007669"/>
    <property type="project" value="UniProtKB-KW"/>
</dbReference>
<dbReference type="Gene3D" id="3.40.50.300">
    <property type="entry name" value="P-loop containing nucleotide triphosphate hydrolases"/>
    <property type="match status" value="2"/>
</dbReference>
<evidence type="ECO:0000256" key="1">
    <source>
        <dbReference type="ARBA" id="ARBA00007913"/>
    </source>
</evidence>
<dbReference type="SUPFAM" id="SSF52540">
    <property type="entry name" value="P-loop containing nucleoside triphosphate hydrolases"/>
    <property type="match status" value="1"/>
</dbReference>
<keyword evidence="4 7" id="KW-0347">Helicase</keyword>
<dbReference type="InterPro" id="IPR041679">
    <property type="entry name" value="DNA2/NAM7-like_C"/>
</dbReference>
<name>A0A223NU35_9SPHI</name>
<dbReference type="EMBL" id="CP022743">
    <property type="protein sequence ID" value="ASU33383.1"/>
    <property type="molecule type" value="Genomic_DNA"/>
</dbReference>
<dbReference type="Pfam" id="PF13086">
    <property type="entry name" value="AAA_11"/>
    <property type="match status" value="1"/>
</dbReference>
<dbReference type="InterPro" id="IPR041677">
    <property type="entry name" value="DNA2/NAM7_AAA_11"/>
</dbReference>
<sequence length="633" mass="70538">MSYFKKLLDLLKIERDEDRNSYLKLTETSSVADRRANGITWYPIAIRGTEPSRGDYLSVEVERTTHQDVVHQFRFGVPAVLFSNHDPKKDRLEGTISYQGGNRLKITLFTDELPEWAHAGKLGVELLFDNNSYDEMQNALKQATLLREKPEGRLINILTGDNPPLFTDDKEYPGLTGLNDSQQSAVRKILCAQDLAVVHGPPGTGKTTTLVQAIKALIAQNKEQILVVAPSNTAVDLLSEKLSNEGLNVLRIGNPARVSAKLTSLTLDSKMAEHSYVKDVKKLKKQASEYKNMAHKYKRSFGKAERDQRKALFDEAHKIMREVDKIEQFIIDDLVAKAQVVTATLVGSNHYTVRNVKFGTVVIDEAGQALEPAIWIPILKAQKVVMAGDHFQLAPTIKSNEAAREGLSTTLLEKSVGLHPEAVTLLDVQYRMNKTIMGFSSKEFYGNRLKAHQSVANQLLFPADLPLTFVDTAGCGFDEKQEGTSSTNPEEAVFLVKHLTQLLAVELGSFFAISPTIAVISPYKEQIRMLKELVANSEELQYYGDNITVNTIDSFQGQERDVVYISMVRSNTSGDIGFLADIRRMNVAMTRAKKKLVVIGDSSTLGNFPFYKDFIAYAEAAGGYKSAWEYMNL</sequence>
<dbReference type="KEGG" id="muc:MuYL_1485"/>
<dbReference type="GO" id="GO:0005694">
    <property type="term" value="C:chromosome"/>
    <property type="evidence" value="ECO:0007669"/>
    <property type="project" value="UniProtKB-ARBA"/>
</dbReference>
<dbReference type="RefSeq" id="WP_094569849.1">
    <property type="nucleotide sequence ID" value="NZ_CP022743.1"/>
</dbReference>
<evidence type="ECO:0000256" key="3">
    <source>
        <dbReference type="ARBA" id="ARBA00022801"/>
    </source>
</evidence>
<evidence type="ECO:0000313" key="7">
    <source>
        <dbReference type="EMBL" id="ASU33383.1"/>
    </source>
</evidence>
<evidence type="ECO:0000259" key="6">
    <source>
        <dbReference type="SMART" id="SM00382"/>
    </source>
</evidence>
<dbReference type="CDD" id="cd18808">
    <property type="entry name" value="SF1_C_Upf1"/>
    <property type="match status" value="1"/>
</dbReference>
<keyword evidence="3" id="KW-0378">Hydrolase</keyword>
<comment type="similarity">
    <text evidence="1">Belongs to the DNA2/NAM7 helicase family.</text>
</comment>
<evidence type="ECO:0000256" key="4">
    <source>
        <dbReference type="ARBA" id="ARBA00022806"/>
    </source>
</evidence>
<dbReference type="OrthoDB" id="9757917at2"/>
<dbReference type="Proteomes" id="UP000215002">
    <property type="component" value="Chromosome"/>
</dbReference>
<evidence type="ECO:0000313" key="8">
    <source>
        <dbReference type="Proteomes" id="UP000215002"/>
    </source>
</evidence>
<accession>A0A223NU35</accession>
<dbReference type="InterPro" id="IPR003593">
    <property type="entry name" value="AAA+_ATPase"/>
</dbReference>
<keyword evidence="5" id="KW-0067">ATP-binding</keyword>
<feature type="domain" description="AAA+ ATPase" evidence="6">
    <location>
        <begin position="192"/>
        <end position="418"/>
    </location>
</feature>
<dbReference type="Gene3D" id="2.40.30.270">
    <property type="match status" value="1"/>
</dbReference>
<gene>
    <name evidence="7" type="ORF">MuYL_1485</name>
</gene>
<dbReference type="Pfam" id="PF13087">
    <property type="entry name" value="AAA_12"/>
    <property type="match status" value="1"/>
</dbReference>
<dbReference type="SMART" id="SM00382">
    <property type="entry name" value="AAA"/>
    <property type="match status" value="1"/>
</dbReference>
<dbReference type="AlphaFoldDB" id="A0A223NU35"/>
<dbReference type="PANTHER" id="PTHR43788:SF8">
    <property type="entry name" value="DNA-BINDING PROTEIN SMUBP-2"/>
    <property type="match status" value="1"/>
</dbReference>
<keyword evidence="8" id="KW-1185">Reference proteome</keyword>
<dbReference type="InterPro" id="IPR047187">
    <property type="entry name" value="SF1_C_Upf1"/>
</dbReference>
<dbReference type="GO" id="GO:0005524">
    <property type="term" value="F:ATP binding"/>
    <property type="evidence" value="ECO:0007669"/>
    <property type="project" value="UniProtKB-KW"/>
</dbReference>
<dbReference type="InterPro" id="IPR050534">
    <property type="entry name" value="Coronavir_polyprotein_1ab"/>
</dbReference>
<evidence type="ECO:0000256" key="5">
    <source>
        <dbReference type="ARBA" id="ARBA00022840"/>
    </source>
</evidence>
<dbReference type="GO" id="GO:0043139">
    <property type="term" value="F:5'-3' DNA helicase activity"/>
    <property type="evidence" value="ECO:0007669"/>
    <property type="project" value="TreeGrafter"/>
</dbReference>